<reference evidence="1" key="1">
    <citation type="submission" date="2014-11" db="EMBL/GenBank/DDBJ databases">
        <authorList>
            <person name="Amaro Gonzalez C."/>
        </authorList>
    </citation>
    <scope>NUCLEOTIDE SEQUENCE</scope>
</reference>
<name>A0A0E9W3S7_ANGAN</name>
<organism evidence="1">
    <name type="scientific">Anguilla anguilla</name>
    <name type="common">European freshwater eel</name>
    <name type="synonym">Muraena anguilla</name>
    <dbReference type="NCBI Taxonomy" id="7936"/>
    <lineage>
        <taxon>Eukaryota</taxon>
        <taxon>Metazoa</taxon>
        <taxon>Chordata</taxon>
        <taxon>Craniata</taxon>
        <taxon>Vertebrata</taxon>
        <taxon>Euteleostomi</taxon>
        <taxon>Actinopterygii</taxon>
        <taxon>Neopterygii</taxon>
        <taxon>Teleostei</taxon>
        <taxon>Anguilliformes</taxon>
        <taxon>Anguillidae</taxon>
        <taxon>Anguilla</taxon>
    </lineage>
</organism>
<evidence type="ECO:0000313" key="1">
    <source>
        <dbReference type="EMBL" id="JAH85002.1"/>
    </source>
</evidence>
<dbReference type="InterPro" id="IPR036397">
    <property type="entry name" value="RNaseH_sf"/>
</dbReference>
<reference evidence="1" key="2">
    <citation type="journal article" date="2015" name="Fish Shellfish Immunol.">
        <title>Early steps in the European eel (Anguilla anguilla)-Vibrio vulnificus interaction in the gills: Role of the RtxA13 toxin.</title>
        <authorList>
            <person name="Callol A."/>
            <person name="Pajuelo D."/>
            <person name="Ebbesson L."/>
            <person name="Teles M."/>
            <person name="MacKenzie S."/>
            <person name="Amaro C."/>
        </authorList>
    </citation>
    <scope>NUCLEOTIDE SEQUENCE</scope>
</reference>
<protein>
    <recommendedName>
        <fullName evidence="2">Tc1-like transposase DDE domain-containing protein</fullName>
    </recommendedName>
</protein>
<sequence>MPGECYLPECTVPTVKFCGGGIMVWGFFMVWDRPFSSSEGKSKCYSKQWHSRELYPTFWQQFGEGLFLFQHDNTPVHKAS</sequence>
<proteinExistence type="predicted"/>
<dbReference type="EMBL" id="GBXM01023575">
    <property type="protein sequence ID" value="JAH85002.1"/>
    <property type="molecule type" value="Transcribed_RNA"/>
</dbReference>
<dbReference type="AlphaFoldDB" id="A0A0E9W3S7"/>
<dbReference type="GO" id="GO:0003676">
    <property type="term" value="F:nucleic acid binding"/>
    <property type="evidence" value="ECO:0007669"/>
    <property type="project" value="InterPro"/>
</dbReference>
<evidence type="ECO:0008006" key="2">
    <source>
        <dbReference type="Google" id="ProtNLM"/>
    </source>
</evidence>
<dbReference type="Gene3D" id="3.30.420.10">
    <property type="entry name" value="Ribonuclease H-like superfamily/Ribonuclease H"/>
    <property type="match status" value="1"/>
</dbReference>
<accession>A0A0E9W3S7</accession>